<sequence>MATAAEEQTAVTAEISSNIHQNNDVVLETARGAHETATAASALSMLADDLQRMVSRFRLA</sequence>
<evidence type="ECO:0000313" key="2">
    <source>
        <dbReference type="Proteomes" id="UP000636888"/>
    </source>
</evidence>
<dbReference type="SUPFAM" id="SSF58104">
    <property type="entry name" value="Methyl-accepting chemotaxis protein (MCP) signaling domain"/>
    <property type="match status" value="1"/>
</dbReference>
<gene>
    <name evidence="1" type="ORF">JFN93_18165</name>
</gene>
<proteinExistence type="predicted"/>
<evidence type="ECO:0000313" key="1">
    <source>
        <dbReference type="EMBL" id="MBJ6726642.1"/>
    </source>
</evidence>
<dbReference type="AlphaFoldDB" id="A0A8J7M109"/>
<accession>A0A8J7M109</accession>
<dbReference type="Proteomes" id="UP000636888">
    <property type="component" value="Unassembled WGS sequence"/>
</dbReference>
<dbReference type="Gene3D" id="1.10.287.950">
    <property type="entry name" value="Methyl-accepting chemotaxis protein"/>
    <property type="match status" value="1"/>
</dbReference>
<comment type="caution">
    <text evidence="1">The sequence shown here is derived from an EMBL/GenBank/DDBJ whole genome shotgun (WGS) entry which is preliminary data.</text>
</comment>
<dbReference type="RefSeq" id="WP_199385557.1">
    <property type="nucleotide sequence ID" value="NZ_JAEMHM010000016.1"/>
</dbReference>
<organism evidence="1 2">
    <name type="scientific">Geomesophilobacter sediminis</name>
    <dbReference type="NCBI Taxonomy" id="2798584"/>
    <lineage>
        <taxon>Bacteria</taxon>
        <taxon>Pseudomonadati</taxon>
        <taxon>Thermodesulfobacteriota</taxon>
        <taxon>Desulfuromonadia</taxon>
        <taxon>Geobacterales</taxon>
        <taxon>Geobacteraceae</taxon>
        <taxon>Geomesophilobacter</taxon>
    </lineage>
</organism>
<dbReference type="EMBL" id="JAEMHM010000016">
    <property type="protein sequence ID" value="MBJ6726642.1"/>
    <property type="molecule type" value="Genomic_DNA"/>
</dbReference>
<reference evidence="1" key="1">
    <citation type="submission" date="2020-12" db="EMBL/GenBank/DDBJ databases">
        <title>Geomonas sp. Red875, isolated from river sediment.</title>
        <authorList>
            <person name="Xu Z."/>
            <person name="Zhang Z."/>
            <person name="Masuda Y."/>
            <person name="Itoh H."/>
            <person name="Senoo K."/>
        </authorList>
    </citation>
    <scope>NUCLEOTIDE SEQUENCE</scope>
    <source>
        <strain evidence="1">Red875</strain>
    </source>
</reference>
<keyword evidence="2" id="KW-1185">Reference proteome</keyword>
<protein>
    <submittedName>
        <fullName evidence="1">Methyl-accepting chemotaxis protein</fullName>
    </submittedName>
</protein>
<name>A0A8J7M109_9BACT</name>